<accession>A0ACB9IJS3</accession>
<evidence type="ECO:0000313" key="2">
    <source>
        <dbReference type="Proteomes" id="UP001056120"/>
    </source>
</evidence>
<dbReference type="EMBL" id="CM042025">
    <property type="protein sequence ID" value="KAI3808037.1"/>
    <property type="molecule type" value="Genomic_DNA"/>
</dbReference>
<proteinExistence type="predicted"/>
<organism evidence="1 2">
    <name type="scientific">Smallanthus sonchifolius</name>
    <dbReference type="NCBI Taxonomy" id="185202"/>
    <lineage>
        <taxon>Eukaryota</taxon>
        <taxon>Viridiplantae</taxon>
        <taxon>Streptophyta</taxon>
        <taxon>Embryophyta</taxon>
        <taxon>Tracheophyta</taxon>
        <taxon>Spermatophyta</taxon>
        <taxon>Magnoliopsida</taxon>
        <taxon>eudicotyledons</taxon>
        <taxon>Gunneridae</taxon>
        <taxon>Pentapetalae</taxon>
        <taxon>asterids</taxon>
        <taxon>campanulids</taxon>
        <taxon>Asterales</taxon>
        <taxon>Asteraceae</taxon>
        <taxon>Asteroideae</taxon>
        <taxon>Heliantheae alliance</taxon>
        <taxon>Millerieae</taxon>
        <taxon>Smallanthus</taxon>
    </lineage>
</organism>
<reference evidence="1 2" key="2">
    <citation type="journal article" date="2022" name="Mol. Ecol. Resour.">
        <title>The genomes of chicory, endive, great burdock and yacon provide insights into Asteraceae paleo-polyploidization history and plant inulin production.</title>
        <authorList>
            <person name="Fan W."/>
            <person name="Wang S."/>
            <person name="Wang H."/>
            <person name="Wang A."/>
            <person name="Jiang F."/>
            <person name="Liu H."/>
            <person name="Zhao H."/>
            <person name="Xu D."/>
            <person name="Zhang Y."/>
        </authorList>
    </citation>
    <scope>NUCLEOTIDE SEQUENCE [LARGE SCALE GENOMIC DNA]</scope>
    <source>
        <strain evidence="2">cv. Yunnan</strain>
        <tissue evidence="1">Leaves</tissue>
    </source>
</reference>
<comment type="caution">
    <text evidence="1">The sequence shown here is derived from an EMBL/GenBank/DDBJ whole genome shotgun (WGS) entry which is preliminary data.</text>
</comment>
<name>A0ACB9IJS3_9ASTR</name>
<dbReference type="Proteomes" id="UP001056120">
    <property type="component" value="Linkage Group LG08"/>
</dbReference>
<keyword evidence="2" id="KW-1185">Reference proteome</keyword>
<sequence>MSSTPAPASSSSSSSSSVVTTAAYPARFVSPNPPSAPSPVVPSLVQQSSTTASSPAAVGALCHRHVLGDSKELSLGKPTLVFEVSNHLVESMDDTNVMEYFDLEYRYYVFFKLRISLKGRWLSFR</sequence>
<gene>
    <name evidence="1" type="ORF">L1987_23978</name>
</gene>
<reference evidence="2" key="1">
    <citation type="journal article" date="2022" name="Mol. Ecol. Resour.">
        <title>The genomes of chicory, endive, great burdock and yacon provide insights into Asteraceae palaeo-polyploidization history and plant inulin production.</title>
        <authorList>
            <person name="Fan W."/>
            <person name="Wang S."/>
            <person name="Wang H."/>
            <person name="Wang A."/>
            <person name="Jiang F."/>
            <person name="Liu H."/>
            <person name="Zhao H."/>
            <person name="Xu D."/>
            <person name="Zhang Y."/>
        </authorList>
    </citation>
    <scope>NUCLEOTIDE SEQUENCE [LARGE SCALE GENOMIC DNA]</scope>
    <source>
        <strain evidence="2">cv. Yunnan</strain>
    </source>
</reference>
<protein>
    <submittedName>
        <fullName evidence="1">Uncharacterized protein</fullName>
    </submittedName>
</protein>
<evidence type="ECO:0000313" key="1">
    <source>
        <dbReference type="EMBL" id="KAI3808037.1"/>
    </source>
</evidence>